<evidence type="ECO:0008006" key="3">
    <source>
        <dbReference type="Google" id="ProtNLM"/>
    </source>
</evidence>
<dbReference type="InterPro" id="IPR051941">
    <property type="entry name" value="BG_Antigen-Binding_Lectin"/>
</dbReference>
<dbReference type="InterPro" id="IPR008979">
    <property type="entry name" value="Galactose-bd-like_sf"/>
</dbReference>
<dbReference type="Proteomes" id="UP001497497">
    <property type="component" value="Unassembled WGS sequence"/>
</dbReference>
<dbReference type="AlphaFoldDB" id="A0AAV2ICD5"/>
<protein>
    <recommendedName>
        <fullName evidence="3">Fucolectin tachylectin-4 pentraxin-1 domain-containing protein</fullName>
    </recommendedName>
</protein>
<sequence length="164" mass="18089">DDTTCTSLTGSSFSLDVTWASEIYFTWLRIIVGNESISIKFPDDVTTQNVKCKNVFVDKITMDIYCNNSKPIQGIVLNGSSVNTLCSLYISKGRNVALKQPTTQTSNYSDSMYHASNAVDGNSSWDNGGFCTHTNSESAPTWTLSFKSLVTVSSYTIYNRVQSK</sequence>
<reference evidence="1 2" key="1">
    <citation type="submission" date="2024-04" db="EMBL/GenBank/DDBJ databases">
        <authorList>
            <consortium name="Genoscope - CEA"/>
            <person name="William W."/>
        </authorList>
    </citation>
    <scope>NUCLEOTIDE SEQUENCE [LARGE SCALE GENOMIC DNA]</scope>
</reference>
<dbReference type="PANTHER" id="PTHR45713">
    <property type="entry name" value="FTP DOMAIN-CONTAINING PROTEIN"/>
    <property type="match status" value="1"/>
</dbReference>
<comment type="caution">
    <text evidence="1">The sequence shown here is derived from an EMBL/GenBank/DDBJ whole genome shotgun (WGS) entry which is preliminary data.</text>
</comment>
<dbReference type="SUPFAM" id="SSF49785">
    <property type="entry name" value="Galactose-binding domain-like"/>
    <property type="match status" value="1"/>
</dbReference>
<gene>
    <name evidence="1" type="ORF">GSLYS_00017730001</name>
</gene>
<organism evidence="1 2">
    <name type="scientific">Lymnaea stagnalis</name>
    <name type="common">Great pond snail</name>
    <name type="synonym">Helix stagnalis</name>
    <dbReference type="NCBI Taxonomy" id="6523"/>
    <lineage>
        <taxon>Eukaryota</taxon>
        <taxon>Metazoa</taxon>
        <taxon>Spiralia</taxon>
        <taxon>Lophotrochozoa</taxon>
        <taxon>Mollusca</taxon>
        <taxon>Gastropoda</taxon>
        <taxon>Heterobranchia</taxon>
        <taxon>Euthyneura</taxon>
        <taxon>Panpulmonata</taxon>
        <taxon>Hygrophila</taxon>
        <taxon>Lymnaeoidea</taxon>
        <taxon>Lymnaeidae</taxon>
        <taxon>Lymnaea</taxon>
    </lineage>
</organism>
<evidence type="ECO:0000313" key="2">
    <source>
        <dbReference type="Proteomes" id="UP001497497"/>
    </source>
</evidence>
<proteinExistence type="predicted"/>
<keyword evidence="2" id="KW-1185">Reference proteome</keyword>
<dbReference type="PANTHER" id="PTHR45713:SF6">
    <property type="entry name" value="F5_8 TYPE C DOMAIN-CONTAINING PROTEIN"/>
    <property type="match status" value="1"/>
</dbReference>
<accession>A0AAV2ICD5</accession>
<dbReference type="EMBL" id="CAXITT010000606">
    <property type="protein sequence ID" value="CAL1544217.1"/>
    <property type="molecule type" value="Genomic_DNA"/>
</dbReference>
<feature type="non-terminal residue" evidence="1">
    <location>
        <position position="1"/>
    </location>
</feature>
<dbReference type="Gene3D" id="2.60.120.260">
    <property type="entry name" value="Galactose-binding domain-like"/>
    <property type="match status" value="1"/>
</dbReference>
<name>A0AAV2ICD5_LYMST</name>
<evidence type="ECO:0000313" key="1">
    <source>
        <dbReference type="EMBL" id="CAL1544217.1"/>
    </source>
</evidence>